<protein>
    <submittedName>
        <fullName evidence="4">NOT2_3_5 domain-containing protein</fullName>
    </submittedName>
</protein>
<evidence type="ECO:0000259" key="1">
    <source>
        <dbReference type="Pfam" id="PF04153"/>
    </source>
</evidence>
<dbReference type="WBParaSite" id="SBAD_0000253601-mRNA-1">
    <property type="protein sequence ID" value="SBAD_0000253601-mRNA-1"/>
    <property type="gene ID" value="SBAD_0000253601"/>
</dbReference>
<dbReference type="GO" id="GO:2000036">
    <property type="term" value="P:regulation of stem cell population maintenance"/>
    <property type="evidence" value="ECO:0007669"/>
    <property type="project" value="UniProtKB-ARBA"/>
</dbReference>
<name>A0A183IFM5_9BILA</name>
<reference evidence="4" key="1">
    <citation type="submission" date="2016-06" db="UniProtKB">
        <authorList>
            <consortium name="WormBaseParasite"/>
        </authorList>
    </citation>
    <scope>IDENTIFICATION</scope>
</reference>
<evidence type="ECO:0000313" key="3">
    <source>
        <dbReference type="Proteomes" id="UP000270296"/>
    </source>
</evidence>
<dbReference type="Pfam" id="PF04153">
    <property type="entry name" value="NOT2_3_5_C"/>
    <property type="match status" value="1"/>
</dbReference>
<dbReference type="InterPro" id="IPR007282">
    <property type="entry name" value="NOT2/3/5_C"/>
</dbReference>
<dbReference type="GO" id="GO:0006355">
    <property type="term" value="P:regulation of DNA-templated transcription"/>
    <property type="evidence" value="ECO:0007669"/>
    <property type="project" value="InterPro"/>
</dbReference>
<dbReference type="AlphaFoldDB" id="A0A183IFM5"/>
<evidence type="ECO:0000313" key="4">
    <source>
        <dbReference type="WBParaSite" id="SBAD_0000253601-mRNA-1"/>
    </source>
</evidence>
<dbReference type="EMBL" id="UZAM01007218">
    <property type="protein sequence ID" value="VDO97576.1"/>
    <property type="molecule type" value="Genomic_DNA"/>
</dbReference>
<sequence>MMSFGARRRAFVGVEDVLFLEKFMFFNYYFAFDDAARAVAEQDLRDSRWNYMPRYKIWYREVRNRSRAENSASNNRVRYIYWDAVDWVAKPFSPSPVS</sequence>
<feature type="domain" description="NOT2/NOT3/NOT5 C-terminal" evidence="1">
    <location>
        <begin position="21"/>
        <end position="89"/>
    </location>
</feature>
<dbReference type="InterPro" id="IPR038635">
    <property type="entry name" value="CCR4-NOT_su2/3/5_C_sf"/>
</dbReference>
<gene>
    <name evidence="2" type="ORF">SBAD_LOCUS2419</name>
</gene>
<evidence type="ECO:0000313" key="2">
    <source>
        <dbReference type="EMBL" id="VDO97576.1"/>
    </source>
</evidence>
<organism evidence="4">
    <name type="scientific">Soboliphyme baturini</name>
    <dbReference type="NCBI Taxonomy" id="241478"/>
    <lineage>
        <taxon>Eukaryota</taxon>
        <taxon>Metazoa</taxon>
        <taxon>Ecdysozoa</taxon>
        <taxon>Nematoda</taxon>
        <taxon>Enoplea</taxon>
        <taxon>Dorylaimia</taxon>
        <taxon>Dioctophymatida</taxon>
        <taxon>Dioctophymatoidea</taxon>
        <taxon>Soboliphymatidae</taxon>
        <taxon>Soboliphyme</taxon>
    </lineage>
</organism>
<proteinExistence type="predicted"/>
<reference evidence="2 3" key="2">
    <citation type="submission" date="2018-11" db="EMBL/GenBank/DDBJ databases">
        <authorList>
            <consortium name="Pathogen Informatics"/>
        </authorList>
    </citation>
    <scope>NUCLEOTIDE SEQUENCE [LARGE SCALE GENOMIC DNA]</scope>
</reference>
<dbReference type="Proteomes" id="UP000270296">
    <property type="component" value="Unassembled WGS sequence"/>
</dbReference>
<accession>A0A183IFM5</accession>
<dbReference type="Gene3D" id="2.30.30.1020">
    <property type="entry name" value="CCR4-NOT complex subunit 2/3/5, C-terminal domain"/>
    <property type="match status" value="1"/>
</dbReference>
<keyword evidence="3" id="KW-1185">Reference proteome</keyword>